<sequence length="108" mass="12180">MGCVIGVRLASFFTGAAAASFLGLYSLHNDYKLAHLYYIQRVRRQNLEGRDFGWPSCYSSSPFLTSELYKGLKSFPLPTKQNVNDEWPPQITGKSNFFLGKTETNGNF</sequence>
<protein>
    <submittedName>
        <fullName evidence="1">Uncharacterized protein</fullName>
    </submittedName>
</protein>
<reference evidence="1 2" key="1">
    <citation type="submission" date="2018-09" db="EMBL/GenBank/DDBJ databases">
        <title>A high-quality reference genome of wild soybean provides a powerful tool to mine soybean genomes.</title>
        <authorList>
            <person name="Xie M."/>
            <person name="Chung C.Y.L."/>
            <person name="Li M.-W."/>
            <person name="Wong F.-L."/>
            <person name="Chan T.-F."/>
            <person name="Lam H.-M."/>
        </authorList>
    </citation>
    <scope>NUCLEOTIDE SEQUENCE [LARGE SCALE GENOMIC DNA]</scope>
    <source>
        <strain evidence="2">cv. W05</strain>
        <tissue evidence="1">Hypocotyl of etiolated seedlings</tissue>
    </source>
</reference>
<dbReference type="AlphaFoldDB" id="A0A445K964"/>
<dbReference type="EMBL" id="QZWG01000006">
    <property type="protein sequence ID" value="RZC07336.1"/>
    <property type="molecule type" value="Genomic_DNA"/>
</dbReference>
<accession>A0A445K964</accession>
<evidence type="ECO:0000313" key="2">
    <source>
        <dbReference type="Proteomes" id="UP000289340"/>
    </source>
</evidence>
<gene>
    <name evidence="1" type="ORF">D0Y65_014600</name>
</gene>
<comment type="caution">
    <text evidence="1">The sequence shown here is derived from an EMBL/GenBank/DDBJ whole genome shotgun (WGS) entry which is preliminary data.</text>
</comment>
<dbReference type="Proteomes" id="UP000289340">
    <property type="component" value="Chromosome 6"/>
</dbReference>
<keyword evidence="2" id="KW-1185">Reference proteome</keyword>
<name>A0A445K964_GLYSO</name>
<organism evidence="1 2">
    <name type="scientific">Glycine soja</name>
    <name type="common">Wild soybean</name>
    <dbReference type="NCBI Taxonomy" id="3848"/>
    <lineage>
        <taxon>Eukaryota</taxon>
        <taxon>Viridiplantae</taxon>
        <taxon>Streptophyta</taxon>
        <taxon>Embryophyta</taxon>
        <taxon>Tracheophyta</taxon>
        <taxon>Spermatophyta</taxon>
        <taxon>Magnoliopsida</taxon>
        <taxon>eudicotyledons</taxon>
        <taxon>Gunneridae</taxon>
        <taxon>Pentapetalae</taxon>
        <taxon>rosids</taxon>
        <taxon>fabids</taxon>
        <taxon>Fabales</taxon>
        <taxon>Fabaceae</taxon>
        <taxon>Papilionoideae</taxon>
        <taxon>50 kb inversion clade</taxon>
        <taxon>NPAAA clade</taxon>
        <taxon>indigoferoid/millettioid clade</taxon>
        <taxon>Phaseoleae</taxon>
        <taxon>Glycine</taxon>
        <taxon>Glycine subgen. Soja</taxon>
    </lineage>
</organism>
<dbReference type="PANTHER" id="PTHR34970:SF2">
    <property type="entry name" value="ABC TRANSPORTER A FAMILY PROTEIN"/>
    <property type="match status" value="1"/>
</dbReference>
<evidence type="ECO:0000313" key="1">
    <source>
        <dbReference type="EMBL" id="RZC07336.1"/>
    </source>
</evidence>
<dbReference type="PANTHER" id="PTHR34970">
    <property type="entry name" value="ABC TRANSPORTER A FAMILY PROTEIN"/>
    <property type="match status" value="1"/>
</dbReference>
<proteinExistence type="predicted"/>